<keyword evidence="1" id="KW-0812">Transmembrane</keyword>
<feature type="transmembrane region" description="Helical" evidence="1">
    <location>
        <begin position="12"/>
        <end position="33"/>
    </location>
</feature>
<dbReference type="Proteomes" id="UP001046870">
    <property type="component" value="Chromosome 19"/>
</dbReference>
<evidence type="ECO:0000256" key="1">
    <source>
        <dbReference type="SAM" id="Phobius"/>
    </source>
</evidence>
<proteinExistence type="predicted"/>
<gene>
    <name evidence="2" type="ORF">MATL_G00210480</name>
</gene>
<feature type="transmembrane region" description="Helical" evidence="1">
    <location>
        <begin position="74"/>
        <end position="94"/>
    </location>
</feature>
<dbReference type="EMBL" id="JAFDVH010000019">
    <property type="protein sequence ID" value="KAG7459427.1"/>
    <property type="molecule type" value="Genomic_DNA"/>
</dbReference>
<reference evidence="2" key="1">
    <citation type="submission" date="2021-01" db="EMBL/GenBank/DDBJ databases">
        <authorList>
            <person name="Zahm M."/>
            <person name="Roques C."/>
            <person name="Cabau C."/>
            <person name="Klopp C."/>
            <person name="Donnadieu C."/>
            <person name="Jouanno E."/>
            <person name="Lampietro C."/>
            <person name="Louis A."/>
            <person name="Herpin A."/>
            <person name="Echchiki A."/>
            <person name="Berthelot C."/>
            <person name="Parey E."/>
            <person name="Roest-Crollius H."/>
            <person name="Braasch I."/>
            <person name="Postlethwait J."/>
            <person name="Bobe J."/>
            <person name="Montfort J."/>
            <person name="Bouchez O."/>
            <person name="Begum T."/>
            <person name="Mejri S."/>
            <person name="Adams A."/>
            <person name="Chen W.-J."/>
            <person name="Guiguen Y."/>
        </authorList>
    </citation>
    <scope>NUCLEOTIDE SEQUENCE</scope>
    <source>
        <strain evidence="2">YG-15Mar2019-1</strain>
        <tissue evidence="2">Brain</tissue>
    </source>
</reference>
<protein>
    <recommendedName>
        <fullName evidence="4">Transmembrane protein</fullName>
    </recommendedName>
</protein>
<name>A0A9D3SZ44_MEGAT</name>
<keyword evidence="1" id="KW-0472">Membrane</keyword>
<dbReference type="AlphaFoldDB" id="A0A9D3SZ44"/>
<organism evidence="2 3">
    <name type="scientific">Megalops atlanticus</name>
    <name type="common">Tarpon</name>
    <name type="synonym">Clupea gigantea</name>
    <dbReference type="NCBI Taxonomy" id="7932"/>
    <lineage>
        <taxon>Eukaryota</taxon>
        <taxon>Metazoa</taxon>
        <taxon>Chordata</taxon>
        <taxon>Craniata</taxon>
        <taxon>Vertebrata</taxon>
        <taxon>Euteleostomi</taxon>
        <taxon>Actinopterygii</taxon>
        <taxon>Neopterygii</taxon>
        <taxon>Teleostei</taxon>
        <taxon>Elopiformes</taxon>
        <taxon>Megalopidae</taxon>
        <taxon>Megalops</taxon>
    </lineage>
</organism>
<keyword evidence="3" id="KW-1185">Reference proteome</keyword>
<sequence>MTSLMRSPASSRVLRPVIYAGGVGAAVFGYIYFYRWLHCPNIDEPKKGRLSVVLSSLKTALLRRLASSSSVRPVIYAAGVGAAIAGSVLLYCWLRSDHSDEPNKGH</sequence>
<evidence type="ECO:0000313" key="3">
    <source>
        <dbReference type="Proteomes" id="UP001046870"/>
    </source>
</evidence>
<comment type="caution">
    <text evidence="2">The sequence shown here is derived from an EMBL/GenBank/DDBJ whole genome shotgun (WGS) entry which is preliminary data.</text>
</comment>
<evidence type="ECO:0008006" key="4">
    <source>
        <dbReference type="Google" id="ProtNLM"/>
    </source>
</evidence>
<evidence type="ECO:0000313" key="2">
    <source>
        <dbReference type="EMBL" id="KAG7459427.1"/>
    </source>
</evidence>
<accession>A0A9D3SZ44</accession>
<keyword evidence="1" id="KW-1133">Transmembrane helix</keyword>